<evidence type="ECO:0000256" key="5">
    <source>
        <dbReference type="SAM" id="Phobius"/>
    </source>
</evidence>
<organism evidence="7 8">
    <name type="scientific">Sphingobium cyanobacteriorum</name>
    <dbReference type="NCBI Taxonomy" id="3063954"/>
    <lineage>
        <taxon>Bacteria</taxon>
        <taxon>Pseudomonadati</taxon>
        <taxon>Pseudomonadota</taxon>
        <taxon>Alphaproteobacteria</taxon>
        <taxon>Sphingomonadales</taxon>
        <taxon>Sphingomonadaceae</taxon>
        <taxon>Sphingobium</taxon>
    </lineage>
</organism>
<comment type="caution">
    <text evidence="7">The sequence shown here is derived from an EMBL/GenBank/DDBJ whole genome shotgun (WGS) entry which is preliminary data.</text>
</comment>
<keyword evidence="3 5" id="KW-1133">Transmembrane helix</keyword>
<dbReference type="Proteomes" id="UP001176471">
    <property type="component" value="Unassembled WGS sequence"/>
</dbReference>
<evidence type="ECO:0000256" key="4">
    <source>
        <dbReference type="ARBA" id="ARBA00023136"/>
    </source>
</evidence>
<keyword evidence="2 5" id="KW-0812">Transmembrane</keyword>
<evidence type="ECO:0000256" key="2">
    <source>
        <dbReference type="ARBA" id="ARBA00022692"/>
    </source>
</evidence>
<dbReference type="Pfam" id="PF05154">
    <property type="entry name" value="TM2"/>
    <property type="match status" value="1"/>
</dbReference>
<evidence type="ECO:0000256" key="3">
    <source>
        <dbReference type="ARBA" id="ARBA00022989"/>
    </source>
</evidence>
<name>A0ABT8ZJQ4_9SPHN</name>
<dbReference type="InterPro" id="IPR007829">
    <property type="entry name" value="TM2"/>
</dbReference>
<evidence type="ECO:0000313" key="7">
    <source>
        <dbReference type="EMBL" id="MDO7834764.1"/>
    </source>
</evidence>
<sequence length="111" mass="11947">MTDFAVNGIAATSQKYCSGCGGLIHKAAPACPKCGAPQADVRSKERKSRGVAIILALLLGGLGIHKFYLGRAGWGFLYLIFFWTFVPAIIAFVEAIIYAIMSEDAFHSKYG</sequence>
<accession>A0ABT8ZJQ4</accession>
<proteinExistence type="predicted"/>
<feature type="transmembrane region" description="Helical" evidence="5">
    <location>
        <begin position="75"/>
        <end position="100"/>
    </location>
</feature>
<feature type="transmembrane region" description="Helical" evidence="5">
    <location>
        <begin position="51"/>
        <end position="69"/>
    </location>
</feature>
<keyword evidence="4 5" id="KW-0472">Membrane</keyword>
<gene>
    <name evidence="7" type="ORF">Q4610_06865</name>
</gene>
<feature type="domain" description="TM2" evidence="6">
    <location>
        <begin position="46"/>
        <end position="96"/>
    </location>
</feature>
<dbReference type="RefSeq" id="WP_304535245.1">
    <property type="nucleotide sequence ID" value="NZ_JAUQOM010000002.1"/>
</dbReference>
<evidence type="ECO:0000313" key="8">
    <source>
        <dbReference type="Proteomes" id="UP001176471"/>
    </source>
</evidence>
<protein>
    <submittedName>
        <fullName evidence="7">TM2 domain-containing protein</fullName>
    </submittedName>
</protein>
<comment type="subcellular location">
    <subcellularLocation>
        <location evidence="1">Membrane</location>
        <topology evidence="1">Multi-pass membrane protein</topology>
    </subcellularLocation>
</comment>
<dbReference type="EMBL" id="JAUQOM010000002">
    <property type="protein sequence ID" value="MDO7834764.1"/>
    <property type="molecule type" value="Genomic_DNA"/>
</dbReference>
<reference evidence="7" key="1">
    <citation type="submission" date="2023-07" db="EMBL/GenBank/DDBJ databases">
        <title>Bacterial whole genome sequence for Sphingobium sp. HBC34.</title>
        <authorList>
            <person name="Le V."/>
            <person name="Ko S.-R."/>
            <person name="Ahn C.-Y."/>
            <person name="Oh H.-M."/>
        </authorList>
    </citation>
    <scope>NUCLEOTIDE SEQUENCE</scope>
    <source>
        <strain evidence="7">HBC34</strain>
    </source>
</reference>
<evidence type="ECO:0000259" key="6">
    <source>
        <dbReference type="Pfam" id="PF05154"/>
    </source>
</evidence>
<evidence type="ECO:0000256" key="1">
    <source>
        <dbReference type="ARBA" id="ARBA00004141"/>
    </source>
</evidence>
<keyword evidence="8" id="KW-1185">Reference proteome</keyword>